<keyword evidence="6" id="KW-1185">Reference proteome</keyword>
<gene>
    <name evidence="5" type="ORF">J2853_000322</name>
</gene>
<dbReference type="Proteomes" id="UP001225356">
    <property type="component" value="Unassembled WGS sequence"/>
</dbReference>
<dbReference type="InterPro" id="IPR001940">
    <property type="entry name" value="Peptidase_S1C"/>
</dbReference>
<dbReference type="GO" id="GO:0006508">
    <property type="term" value="P:proteolysis"/>
    <property type="evidence" value="ECO:0007669"/>
    <property type="project" value="UniProtKB-KW"/>
</dbReference>
<comment type="similarity">
    <text evidence="1">Belongs to the peptidase S1C family.</text>
</comment>
<dbReference type="InterPro" id="IPR043504">
    <property type="entry name" value="Peptidase_S1_PA_chymotrypsin"/>
</dbReference>
<dbReference type="GO" id="GO:0008233">
    <property type="term" value="F:peptidase activity"/>
    <property type="evidence" value="ECO:0007669"/>
    <property type="project" value="UniProtKB-KW"/>
</dbReference>
<organism evidence="5 6">
    <name type="scientific">Streptosporangium lutulentum</name>
    <dbReference type="NCBI Taxonomy" id="1461250"/>
    <lineage>
        <taxon>Bacteria</taxon>
        <taxon>Bacillati</taxon>
        <taxon>Actinomycetota</taxon>
        <taxon>Actinomycetes</taxon>
        <taxon>Streptosporangiales</taxon>
        <taxon>Streptosporangiaceae</taxon>
        <taxon>Streptosporangium</taxon>
    </lineage>
</organism>
<dbReference type="PRINTS" id="PR00834">
    <property type="entry name" value="PROTEASES2C"/>
</dbReference>
<dbReference type="EMBL" id="JAUSQU010000001">
    <property type="protein sequence ID" value="MDP9841111.1"/>
    <property type="molecule type" value="Genomic_DNA"/>
</dbReference>
<feature type="transmembrane region" description="Helical" evidence="4">
    <location>
        <begin position="21"/>
        <end position="41"/>
    </location>
</feature>
<evidence type="ECO:0000313" key="6">
    <source>
        <dbReference type="Proteomes" id="UP001225356"/>
    </source>
</evidence>
<evidence type="ECO:0000256" key="3">
    <source>
        <dbReference type="ARBA" id="ARBA00022801"/>
    </source>
</evidence>
<name>A0ABT9Q2Z9_9ACTN</name>
<dbReference type="InterPro" id="IPR009003">
    <property type="entry name" value="Peptidase_S1_PA"/>
</dbReference>
<evidence type="ECO:0000256" key="1">
    <source>
        <dbReference type="ARBA" id="ARBA00010541"/>
    </source>
</evidence>
<keyword evidence="4" id="KW-1133">Transmembrane helix</keyword>
<keyword evidence="2 5" id="KW-0645">Protease</keyword>
<evidence type="ECO:0000313" key="5">
    <source>
        <dbReference type="EMBL" id="MDP9841111.1"/>
    </source>
</evidence>
<protein>
    <submittedName>
        <fullName evidence="5">S1-C subfamily serine protease</fullName>
    </submittedName>
</protein>
<keyword evidence="4" id="KW-0472">Membrane</keyword>
<accession>A0ABT9Q2Z9</accession>
<keyword evidence="4" id="KW-0812">Transmembrane</keyword>
<dbReference type="PANTHER" id="PTHR43343:SF3">
    <property type="entry name" value="PROTEASE DO-LIKE 8, CHLOROPLASTIC"/>
    <property type="match status" value="1"/>
</dbReference>
<sequence>MERVPQEADAAEAQEAVAGKARWFVAGGGALVVVALLAYWLGSSGGNGEAAAPRPSATPTPSATLTVPDVFKRVGPSVVVIQAGKSLGTGVIAAEDGTILTAHHVVKGTSDKDAEDVTVTFADGTKTKAVVASSNPKLDVATLKPAKLPEIVIPATLGGAATVGVPVVAIGNPLGLTYSVSTGVVSGLNRTTKDGGLNGLIQFDASVNPGSSGGPLLDARGLVIGIVVSIADPGGDEAFAGIAFAVPIGAALGGGEGDGPPGDGPQI</sequence>
<keyword evidence="3" id="KW-0378">Hydrolase</keyword>
<dbReference type="Gene3D" id="2.40.10.10">
    <property type="entry name" value="Trypsin-like serine proteases"/>
    <property type="match status" value="2"/>
</dbReference>
<dbReference type="PANTHER" id="PTHR43343">
    <property type="entry name" value="PEPTIDASE S12"/>
    <property type="match status" value="1"/>
</dbReference>
<dbReference type="InterPro" id="IPR051201">
    <property type="entry name" value="Chloro_Bact_Ser_Proteases"/>
</dbReference>
<evidence type="ECO:0000256" key="2">
    <source>
        <dbReference type="ARBA" id="ARBA00022670"/>
    </source>
</evidence>
<proteinExistence type="inferred from homology"/>
<dbReference type="SUPFAM" id="SSF50494">
    <property type="entry name" value="Trypsin-like serine proteases"/>
    <property type="match status" value="1"/>
</dbReference>
<evidence type="ECO:0000256" key="4">
    <source>
        <dbReference type="SAM" id="Phobius"/>
    </source>
</evidence>
<dbReference type="Pfam" id="PF13365">
    <property type="entry name" value="Trypsin_2"/>
    <property type="match status" value="1"/>
</dbReference>
<comment type="caution">
    <text evidence="5">The sequence shown here is derived from an EMBL/GenBank/DDBJ whole genome shotgun (WGS) entry which is preliminary data.</text>
</comment>
<reference evidence="5 6" key="1">
    <citation type="submission" date="2023-07" db="EMBL/GenBank/DDBJ databases">
        <title>Sequencing the genomes of 1000 actinobacteria strains.</title>
        <authorList>
            <person name="Klenk H.-P."/>
        </authorList>
    </citation>
    <scope>NUCLEOTIDE SEQUENCE [LARGE SCALE GENOMIC DNA]</scope>
    <source>
        <strain evidence="5 6">DSM 46740</strain>
    </source>
</reference>
<dbReference type="RefSeq" id="WP_307554153.1">
    <property type="nucleotide sequence ID" value="NZ_JAUSQU010000001.1"/>
</dbReference>